<protein>
    <submittedName>
        <fullName evidence="2">CcmD family protein</fullName>
    </submittedName>
</protein>
<keyword evidence="3" id="KW-1185">Reference proteome</keyword>
<name>A0A2Z2I2D5_9EURY</name>
<keyword evidence="1" id="KW-0812">Transmembrane</keyword>
<accession>A0A2Z2I2D5</accession>
<dbReference type="GeneID" id="32895452"/>
<organism evidence="2 3">
    <name type="scientific">Natrarchaeobaculum aegyptiacum</name>
    <dbReference type="NCBI Taxonomy" id="745377"/>
    <lineage>
        <taxon>Archaea</taxon>
        <taxon>Methanobacteriati</taxon>
        <taxon>Methanobacteriota</taxon>
        <taxon>Stenosarchaea group</taxon>
        <taxon>Halobacteria</taxon>
        <taxon>Halobacteriales</taxon>
        <taxon>Natrialbaceae</taxon>
        <taxon>Natrarchaeobaculum</taxon>
    </lineage>
</organism>
<gene>
    <name evidence="2" type="ORF">B1756_15225</name>
</gene>
<feature type="transmembrane region" description="Helical" evidence="1">
    <location>
        <begin position="6"/>
        <end position="23"/>
    </location>
</feature>
<dbReference type="Proteomes" id="UP000250088">
    <property type="component" value="Chromosome"/>
</dbReference>
<keyword evidence="1" id="KW-1133">Transmembrane helix</keyword>
<keyword evidence="1" id="KW-0472">Membrane</keyword>
<evidence type="ECO:0000256" key="1">
    <source>
        <dbReference type="SAM" id="Phobius"/>
    </source>
</evidence>
<dbReference type="NCBIfam" id="TIGR04391">
    <property type="entry name" value="CcmD_alt_fam"/>
    <property type="match status" value="1"/>
</dbReference>
<evidence type="ECO:0000313" key="2">
    <source>
        <dbReference type="EMBL" id="ARS90948.1"/>
    </source>
</evidence>
<evidence type="ECO:0000313" key="3">
    <source>
        <dbReference type="Proteomes" id="UP000250088"/>
    </source>
</evidence>
<reference evidence="3" key="1">
    <citation type="submission" date="2017-02" db="EMBL/GenBank/DDBJ databases">
        <title>Natronthermophilus aegyptiacus gen. nov.,sp. nov., an aerobic, extremely halophilic alkalithermophilic archaeon isolated from the athalassohaline Wadi An Natrun, Egypt.</title>
        <authorList>
            <person name="Zhao B."/>
        </authorList>
    </citation>
    <scope>NUCLEOTIDE SEQUENCE [LARGE SCALE GENOMIC DNA]</scope>
    <source>
        <strain evidence="3">JW/NM-HA 15</strain>
    </source>
</reference>
<dbReference type="EMBL" id="CP019893">
    <property type="protein sequence ID" value="ARS90948.1"/>
    <property type="molecule type" value="Genomic_DNA"/>
</dbReference>
<dbReference type="OrthoDB" id="198809at2157"/>
<dbReference type="KEGG" id="naj:B1756_15225"/>
<dbReference type="AlphaFoldDB" id="A0A2Z2I2D5"/>
<proteinExistence type="predicted"/>
<dbReference type="InterPro" id="IPR030888">
    <property type="entry name" value="Put_ccm"/>
</dbReference>
<sequence>MDYLLLFAYGAIFLALVAYVVHLRSRLTEIEKRLADLSVERDLEGDD</sequence>
<dbReference type="RefSeq" id="WP_086889313.1">
    <property type="nucleotide sequence ID" value="NZ_CP019893.1"/>
</dbReference>